<dbReference type="Gramene" id="CDY13561">
    <property type="protein sequence ID" value="CDY13561"/>
    <property type="gene ID" value="GSBRNA2T00077927001"/>
</dbReference>
<feature type="compositionally biased region" description="Pro residues" evidence="1">
    <location>
        <begin position="125"/>
        <end position="135"/>
    </location>
</feature>
<feature type="region of interest" description="Disordered" evidence="1">
    <location>
        <begin position="1"/>
        <end position="51"/>
    </location>
</feature>
<dbReference type="PaxDb" id="3708-A0A078FKA1"/>
<organism evidence="3 4">
    <name type="scientific">Brassica napus</name>
    <name type="common">Rape</name>
    <dbReference type="NCBI Taxonomy" id="3708"/>
    <lineage>
        <taxon>Eukaryota</taxon>
        <taxon>Viridiplantae</taxon>
        <taxon>Streptophyta</taxon>
        <taxon>Embryophyta</taxon>
        <taxon>Tracheophyta</taxon>
        <taxon>Spermatophyta</taxon>
        <taxon>Magnoliopsida</taxon>
        <taxon>eudicotyledons</taxon>
        <taxon>Gunneridae</taxon>
        <taxon>Pentapetalae</taxon>
        <taxon>rosids</taxon>
        <taxon>malvids</taxon>
        <taxon>Brassicales</taxon>
        <taxon>Brassicaceae</taxon>
        <taxon>Brassiceae</taxon>
        <taxon>Brassica</taxon>
    </lineage>
</organism>
<dbReference type="AlphaFoldDB" id="A0A078FKA1"/>
<dbReference type="EMBL" id="HG994366">
    <property type="protein sequence ID" value="CAF1912798.1"/>
    <property type="molecule type" value="Genomic_DNA"/>
</dbReference>
<reference evidence="3" key="2">
    <citation type="submission" date="2014-06" db="EMBL/GenBank/DDBJ databases">
        <authorList>
            <person name="Genoscope - CEA"/>
        </authorList>
    </citation>
    <scope>NUCLEOTIDE SEQUENCE</scope>
</reference>
<dbReference type="Proteomes" id="UP001295469">
    <property type="component" value="Chromosome C02"/>
</dbReference>
<reference evidence="3 4" key="1">
    <citation type="journal article" date="2014" name="Science">
        <title>Plant genetics. Early allopolyploid evolution in the post-Neolithic Brassica napus oilseed genome.</title>
        <authorList>
            <person name="Chalhoub B."/>
            <person name="Denoeud F."/>
            <person name="Liu S."/>
            <person name="Parkin I.A."/>
            <person name="Tang H."/>
            <person name="Wang X."/>
            <person name="Chiquet J."/>
            <person name="Belcram H."/>
            <person name="Tong C."/>
            <person name="Samans B."/>
            <person name="Correa M."/>
            <person name="Da Silva C."/>
            <person name="Just J."/>
            <person name="Falentin C."/>
            <person name="Koh C.S."/>
            <person name="Le Clainche I."/>
            <person name="Bernard M."/>
            <person name="Bento P."/>
            <person name="Noel B."/>
            <person name="Labadie K."/>
            <person name="Alberti A."/>
            <person name="Charles M."/>
            <person name="Arnaud D."/>
            <person name="Guo H."/>
            <person name="Daviaud C."/>
            <person name="Alamery S."/>
            <person name="Jabbari K."/>
            <person name="Zhao M."/>
            <person name="Edger P.P."/>
            <person name="Chelaifa H."/>
            <person name="Tack D."/>
            <person name="Lassalle G."/>
            <person name="Mestiri I."/>
            <person name="Schnel N."/>
            <person name="Le Paslier M.C."/>
            <person name="Fan G."/>
            <person name="Renault V."/>
            <person name="Bayer P.E."/>
            <person name="Golicz A.A."/>
            <person name="Manoli S."/>
            <person name="Lee T.H."/>
            <person name="Thi V.H."/>
            <person name="Chalabi S."/>
            <person name="Hu Q."/>
            <person name="Fan C."/>
            <person name="Tollenaere R."/>
            <person name="Lu Y."/>
            <person name="Battail C."/>
            <person name="Shen J."/>
            <person name="Sidebottom C.H."/>
            <person name="Wang X."/>
            <person name="Canaguier A."/>
            <person name="Chauveau A."/>
            <person name="Berard A."/>
            <person name="Deniot G."/>
            <person name="Guan M."/>
            <person name="Liu Z."/>
            <person name="Sun F."/>
            <person name="Lim Y.P."/>
            <person name="Lyons E."/>
            <person name="Town C.D."/>
            <person name="Bancroft I."/>
            <person name="Wang X."/>
            <person name="Meng J."/>
            <person name="Ma J."/>
            <person name="Pires J.C."/>
            <person name="King G.J."/>
            <person name="Brunel D."/>
            <person name="Delourme R."/>
            <person name="Renard M."/>
            <person name="Aury J.M."/>
            <person name="Adams K.L."/>
            <person name="Batley J."/>
            <person name="Snowdon R.J."/>
            <person name="Tost J."/>
            <person name="Edwards D."/>
            <person name="Zhou Y."/>
            <person name="Hua W."/>
            <person name="Sharpe A.G."/>
            <person name="Paterson A.H."/>
            <person name="Guan C."/>
            <person name="Wincker P."/>
        </authorList>
    </citation>
    <scope>NUCLEOTIDE SEQUENCE [LARGE SCALE GENOMIC DNA]</scope>
    <source>
        <strain evidence="4">cv. Darmor-bzh</strain>
    </source>
</reference>
<evidence type="ECO:0000256" key="1">
    <source>
        <dbReference type="SAM" id="MobiDB-lite"/>
    </source>
</evidence>
<sequence>MAKKRKPKKQTSGDSSTGSADFSGYSASDSFQISPPESSDPAGASSDPAMISSDSAVFCPDLATEGISPPKETSSATNIVPAAHCDIVASQAANCVTSTIIATTVLESGEIPTAIPTATPSDVPVSPPHETPLSPPVDKAQAPASSSPINIVKAQAFLWRDKVKANTGKLDPEGKPFILDSGEACVRIPNSVIEKNRKSWDSFIIGQFYEESPARGAVHAIINGMWSKQRQDIAVSKIEGNAFYSASLVRMPAVISSVNVSGKLTDKRCLWPNGLLVRSQRNPPCQQFQSGLTSPVCLSNSLTGMP</sequence>
<feature type="compositionally biased region" description="Polar residues" evidence="1">
    <location>
        <begin position="10"/>
        <end position="33"/>
    </location>
</feature>
<dbReference type="Proteomes" id="UP000028999">
    <property type="component" value="Unassembled WGS sequence"/>
</dbReference>
<keyword evidence="4" id="KW-1185">Reference proteome</keyword>
<gene>
    <name evidence="3" type="primary">BnaC02g23720D</name>
    <name evidence="2" type="ORF">DARMORV10_C02P34040.1</name>
    <name evidence="3" type="ORF">GSBRNA2T00077927001</name>
</gene>
<evidence type="ECO:0000313" key="3">
    <source>
        <dbReference type="EMBL" id="CDY13561.1"/>
    </source>
</evidence>
<proteinExistence type="predicted"/>
<dbReference type="EMBL" id="LK032036">
    <property type="protein sequence ID" value="CDY13561.1"/>
    <property type="molecule type" value="Genomic_DNA"/>
</dbReference>
<name>A0A078FKA1_BRANA</name>
<feature type="compositionally biased region" description="Low complexity" evidence="1">
    <location>
        <begin position="34"/>
        <end position="49"/>
    </location>
</feature>
<evidence type="ECO:0000313" key="4">
    <source>
        <dbReference type="Proteomes" id="UP000028999"/>
    </source>
</evidence>
<evidence type="ECO:0000313" key="2">
    <source>
        <dbReference type="EMBL" id="CAF1912798.1"/>
    </source>
</evidence>
<accession>A0A078FKA1</accession>
<feature type="region of interest" description="Disordered" evidence="1">
    <location>
        <begin position="113"/>
        <end position="144"/>
    </location>
</feature>
<reference evidence="2" key="3">
    <citation type="submission" date="2021-01" db="EMBL/GenBank/DDBJ databases">
        <authorList>
            <consortium name="Genoscope - CEA"/>
            <person name="William W."/>
        </authorList>
    </citation>
    <scope>NUCLEOTIDE SEQUENCE</scope>
</reference>
<protein>
    <submittedName>
        <fullName evidence="2">(rape) hypothetical protein</fullName>
    </submittedName>
    <submittedName>
        <fullName evidence="3">BnaC02g23720D protein</fullName>
    </submittedName>
</protein>